<feature type="transmembrane region" description="Helical" evidence="1">
    <location>
        <begin position="79"/>
        <end position="98"/>
    </location>
</feature>
<dbReference type="AlphaFoldDB" id="A0A0L0CQ71"/>
<comment type="caution">
    <text evidence="2">The sequence shown here is derived from an EMBL/GenBank/DDBJ whole genome shotgun (WGS) entry which is preliminary data.</text>
</comment>
<organism evidence="2 3">
    <name type="scientific">Lucilia cuprina</name>
    <name type="common">Green bottle fly</name>
    <name type="synonym">Australian sheep blowfly</name>
    <dbReference type="NCBI Taxonomy" id="7375"/>
    <lineage>
        <taxon>Eukaryota</taxon>
        <taxon>Metazoa</taxon>
        <taxon>Ecdysozoa</taxon>
        <taxon>Arthropoda</taxon>
        <taxon>Hexapoda</taxon>
        <taxon>Insecta</taxon>
        <taxon>Pterygota</taxon>
        <taxon>Neoptera</taxon>
        <taxon>Endopterygota</taxon>
        <taxon>Diptera</taxon>
        <taxon>Brachycera</taxon>
        <taxon>Muscomorpha</taxon>
        <taxon>Oestroidea</taxon>
        <taxon>Calliphoridae</taxon>
        <taxon>Luciliinae</taxon>
        <taxon>Lucilia</taxon>
    </lineage>
</organism>
<evidence type="ECO:0000256" key="1">
    <source>
        <dbReference type="SAM" id="Phobius"/>
    </source>
</evidence>
<sequence length="151" mass="17216">MHYNVFYFKTGHDDATTNDDDDNDDDDDDVDVNNTTHTKNDNNVILLLLQFVSCCMHFVNQEFTQQFLVTLVSKPSITLVMYFCCILLLKLYTLLCGISHIKAVIMLKENSSNSESPVKCGRSEILATLIICLLRFDDIISMTNKVHDNLI</sequence>
<feature type="transmembrane region" description="Helical" evidence="1">
    <location>
        <begin position="43"/>
        <end position="59"/>
    </location>
</feature>
<keyword evidence="3" id="KW-1185">Reference proteome</keyword>
<keyword evidence="1" id="KW-1133">Transmembrane helix</keyword>
<accession>A0A0L0CQ71</accession>
<gene>
    <name evidence="2" type="ORF">FF38_02779</name>
</gene>
<evidence type="ECO:0000313" key="2">
    <source>
        <dbReference type="EMBL" id="KNC34508.1"/>
    </source>
</evidence>
<evidence type="ECO:0000313" key="3">
    <source>
        <dbReference type="Proteomes" id="UP000037069"/>
    </source>
</evidence>
<dbReference type="EMBL" id="JRES01000062">
    <property type="protein sequence ID" value="KNC34508.1"/>
    <property type="molecule type" value="Genomic_DNA"/>
</dbReference>
<dbReference type="Proteomes" id="UP000037069">
    <property type="component" value="Unassembled WGS sequence"/>
</dbReference>
<protein>
    <submittedName>
        <fullName evidence="2">Uncharacterized protein</fullName>
    </submittedName>
</protein>
<reference evidence="2 3" key="1">
    <citation type="journal article" date="2015" name="Nat. Commun.">
        <title>Lucilia cuprina genome unlocks parasitic fly biology to underpin future interventions.</title>
        <authorList>
            <person name="Anstead C.A."/>
            <person name="Korhonen P.K."/>
            <person name="Young N.D."/>
            <person name="Hall R.S."/>
            <person name="Jex A.R."/>
            <person name="Murali S.C."/>
            <person name="Hughes D.S."/>
            <person name="Lee S.F."/>
            <person name="Perry T."/>
            <person name="Stroehlein A.J."/>
            <person name="Ansell B.R."/>
            <person name="Breugelmans B."/>
            <person name="Hofmann A."/>
            <person name="Qu J."/>
            <person name="Dugan S."/>
            <person name="Lee S.L."/>
            <person name="Chao H."/>
            <person name="Dinh H."/>
            <person name="Han Y."/>
            <person name="Doddapaneni H.V."/>
            <person name="Worley K.C."/>
            <person name="Muzny D.M."/>
            <person name="Ioannidis P."/>
            <person name="Waterhouse R.M."/>
            <person name="Zdobnov E.M."/>
            <person name="James P.J."/>
            <person name="Bagnall N.H."/>
            <person name="Kotze A.C."/>
            <person name="Gibbs R.A."/>
            <person name="Richards S."/>
            <person name="Batterham P."/>
            <person name="Gasser R.B."/>
        </authorList>
    </citation>
    <scope>NUCLEOTIDE SEQUENCE [LARGE SCALE GENOMIC DNA]</scope>
    <source>
        <strain evidence="2 3">LS</strain>
        <tissue evidence="2">Full body</tissue>
    </source>
</reference>
<proteinExistence type="predicted"/>
<keyword evidence="1" id="KW-0472">Membrane</keyword>
<keyword evidence="1" id="KW-0812">Transmembrane</keyword>
<name>A0A0L0CQ71_LUCCU</name>